<dbReference type="InterPro" id="IPR046076">
    <property type="entry name" value="DUF6094"/>
</dbReference>
<gene>
    <name evidence="2" type="ORF">HP555_01520</name>
</gene>
<dbReference type="GO" id="GO:0032259">
    <property type="term" value="P:methylation"/>
    <property type="evidence" value="ECO:0007669"/>
    <property type="project" value="UniProtKB-KW"/>
</dbReference>
<accession>A0A7T5VBB0</accession>
<evidence type="ECO:0000313" key="3">
    <source>
        <dbReference type="Proteomes" id="UP000596092"/>
    </source>
</evidence>
<dbReference type="Proteomes" id="UP000596092">
    <property type="component" value="Chromosome"/>
</dbReference>
<evidence type="ECO:0000259" key="1">
    <source>
        <dbReference type="Pfam" id="PF19587"/>
    </source>
</evidence>
<keyword evidence="2" id="KW-0489">Methyltransferase</keyword>
<feature type="domain" description="DUF6094" evidence="1">
    <location>
        <begin position="2"/>
        <end position="183"/>
    </location>
</feature>
<dbReference type="KEGG" id="dog:HP555_01520"/>
<name>A0A7T5VBB0_9BACT</name>
<dbReference type="PRINTS" id="PR00507">
    <property type="entry name" value="N12N6MTFRASE"/>
</dbReference>
<proteinExistence type="predicted"/>
<dbReference type="EMBL" id="CP054140">
    <property type="protein sequence ID" value="QQG64631.1"/>
    <property type="molecule type" value="Genomic_DNA"/>
</dbReference>
<evidence type="ECO:0000313" key="2">
    <source>
        <dbReference type="EMBL" id="QQG64631.1"/>
    </source>
</evidence>
<organism evidence="2 3">
    <name type="scientific">Desulfobulbus oligotrophicus</name>
    <dbReference type="NCBI Taxonomy" id="1909699"/>
    <lineage>
        <taxon>Bacteria</taxon>
        <taxon>Pseudomonadati</taxon>
        <taxon>Thermodesulfobacteriota</taxon>
        <taxon>Desulfobulbia</taxon>
        <taxon>Desulfobulbales</taxon>
        <taxon>Desulfobulbaceae</taxon>
        <taxon>Desulfobulbus</taxon>
    </lineage>
</organism>
<dbReference type="Gene3D" id="3.40.50.150">
    <property type="entry name" value="Vaccinia Virus protein VP39"/>
    <property type="match status" value="1"/>
</dbReference>
<dbReference type="CDD" id="cd02440">
    <property type="entry name" value="AdoMet_MTases"/>
    <property type="match status" value="1"/>
</dbReference>
<dbReference type="GO" id="GO:0008168">
    <property type="term" value="F:methyltransferase activity"/>
    <property type="evidence" value="ECO:0007669"/>
    <property type="project" value="UniProtKB-KW"/>
</dbReference>
<keyword evidence="3" id="KW-1185">Reference proteome</keyword>
<dbReference type="AlphaFoldDB" id="A0A7T5VBB0"/>
<reference evidence="2 3" key="1">
    <citation type="submission" date="2020-05" db="EMBL/GenBank/DDBJ databases">
        <title>Complete genome of Desulfobulbus oligotrophicus.</title>
        <authorList>
            <person name="Podar M."/>
        </authorList>
    </citation>
    <scope>NUCLEOTIDE SEQUENCE [LARGE SCALE GENOMIC DNA]</scope>
    <source>
        <strain evidence="2 3">Prop6</strain>
    </source>
</reference>
<keyword evidence="2" id="KW-0808">Transferase</keyword>
<sequence length="346" mass="38025">MARLGSQAKAGFYPTPESVCGQLKQLLDIEDGARILDPCCGQGQTLAALAQGSGAITYGIELDHDRATEARQRIDHLLWGDALVEMRISPGAFGLLYLNPPYDYSLEPEAQAQRLEALFLKRFQETLHKDGRLVLVVPYTVLAACAPILARHFNDLQVYAFPEEEFHIFHQCLVLGRKRSLVTKAKAAKAEQELNCIAGVAPEIFLATAPQLASCTERLAIPAPKHPCTFRCSRIDPREAIPLVRKSGLLADLLTHDLAPGQCHSIRPLAPLKNGHLALMLAGGYMNGEIEMDGHRLVIKGVVHKTEKIHSIAENNSGDTMVTTRDLYQPTVKAIDMAKAEMLIIR</sequence>
<protein>
    <submittedName>
        <fullName evidence="2">Class I SAM-dependent methyltransferase</fullName>
    </submittedName>
</protein>
<dbReference type="Pfam" id="PF19587">
    <property type="entry name" value="DUF6094"/>
    <property type="match status" value="1"/>
</dbReference>
<dbReference type="InterPro" id="IPR029063">
    <property type="entry name" value="SAM-dependent_MTases_sf"/>
</dbReference>
<dbReference type="SUPFAM" id="SSF53335">
    <property type="entry name" value="S-adenosyl-L-methionine-dependent methyltransferases"/>
    <property type="match status" value="1"/>
</dbReference>